<dbReference type="PANTHER" id="PTHR43537:SF45">
    <property type="entry name" value="GNTR FAMILY REGULATORY PROTEIN"/>
    <property type="match status" value="1"/>
</dbReference>
<evidence type="ECO:0000259" key="4">
    <source>
        <dbReference type="PROSITE" id="PS50949"/>
    </source>
</evidence>
<keyword evidence="2" id="KW-0238">DNA-binding</keyword>
<protein>
    <submittedName>
        <fullName evidence="5">Putative HTH-type transcriptional regulator YdfH</fullName>
    </submittedName>
</protein>
<evidence type="ECO:0000256" key="1">
    <source>
        <dbReference type="ARBA" id="ARBA00023015"/>
    </source>
</evidence>
<dbReference type="Gene3D" id="1.10.10.10">
    <property type="entry name" value="Winged helix-like DNA-binding domain superfamily/Winged helix DNA-binding domain"/>
    <property type="match status" value="1"/>
</dbReference>
<dbReference type="InterPro" id="IPR008920">
    <property type="entry name" value="TF_FadR/GntR_C"/>
</dbReference>
<keyword evidence="6" id="KW-1185">Reference proteome</keyword>
<dbReference type="SMART" id="SM00895">
    <property type="entry name" value="FCD"/>
    <property type="match status" value="1"/>
</dbReference>
<name>A0A0M7AA42_9HYPH</name>
<dbReference type="AlphaFoldDB" id="A0A0M7AA42"/>
<dbReference type="InterPro" id="IPR011711">
    <property type="entry name" value="GntR_C"/>
</dbReference>
<dbReference type="SUPFAM" id="SSF46785">
    <property type="entry name" value="Winged helix' DNA-binding domain"/>
    <property type="match status" value="1"/>
</dbReference>
<dbReference type="InterPro" id="IPR000524">
    <property type="entry name" value="Tscrpt_reg_HTH_GntR"/>
</dbReference>
<dbReference type="CDD" id="cd07377">
    <property type="entry name" value="WHTH_GntR"/>
    <property type="match status" value="1"/>
</dbReference>
<gene>
    <name evidence="5" type="primary">ydfH_5</name>
    <name evidence="5" type="ORF">LA5096_02875</name>
</gene>
<dbReference type="RefSeq" id="WP_055113740.1">
    <property type="nucleotide sequence ID" value="NZ_CANKXR010000008.1"/>
</dbReference>
<proteinExistence type="predicted"/>
<feature type="domain" description="HTH gntR-type" evidence="4">
    <location>
        <begin position="5"/>
        <end position="72"/>
    </location>
</feature>
<dbReference type="OrthoDB" id="9806293at2"/>
<dbReference type="STRING" id="311410.LA5095_01621"/>
<dbReference type="InterPro" id="IPR036388">
    <property type="entry name" value="WH-like_DNA-bd_sf"/>
</dbReference>
<accession>A0A0M7AA42</accession>
<dbReference type="SMART" id="SM00345">
    <property type="entry name" value="HTH_GNTR"/>
    <property type="match status" value="1"/>
</dbReference>
<dbReference type="EMBL" id="CXWC01000010">
    <property type="protein sequence ID" value="CTQ71332.1"/>
    <property type="molecule type" value="Genomic_DNA"/>
</dbReference>
<organism evidence="5 6">
    <name type="scientific">Roseibium album</name>
    <dbReference type="NCBI Taxonomy" id="311410"/>
    <lineage>
        <taxon>Bacteria</taxon>
        <taxon>Pseudomonadati</taxon>
        <taxon>Pseudomonadota</taxon>
        <taxon>Alphaproteobacteria</taxon>
        <taxon>Hyphomicrobiales</taxon>
        <taxon>Stappiaceae</taxon>
        <taxon>Roseibium</taxon>
    </lineage>
</organism>
<dbReference type="Proteomes" id="UP000049983">
    <property type="component" value="Unassembled WGS sequence"/>
</dbReference>
<sequence>MTGDLSQSAQAYRQLEEAIVTLKLKPGEAVTEVALAQRFGLGRTPIREAVLRLSLEGLLSIRPRLGVIVAEMNPADFIKVLDARHALERLVAGSAARLASQDERRTLEQIAEDMRDAGSVPDVEEYLRLDKAFDEVVAQAACNPFAAKALAPLQTHSRRFWYRHFGRADLNPAAWSHLEVMQAIANGDEGEAMEQIENLMLYLRRQATALMSGPR</sequence>
<dbReference type="SUPFAM" id="SSF48008">
    <property type="entry name" value="GntR ligand-binding domain-like"/>
    <property type="match status" value="1"/>
</dbReference>
<dbReference type="GO" id="GO:0003700">
    <property type="term" value="F:DNA-binding transcription factor activity"/>
    <property type="evidence" value="ECO:0007669"/>
    <property type="project" value="InterPro"/>
</dbReference>
<dbReference type="InterPro" id="IPR036390">
    <property type="entry name" value="WH_DNA-bd_sf"/>
</dbReference>
<evidence type="ECO:0000256" key="3">
    <source>
        <dbReference type="ARBA" id="ARBA00023163"/>
    </source>
</evidence>
<evidence type="ECO:0000256" key="2">
    <source>
        <dbReference type="ARBA" id="ARBA00023125"/>
    </source>
</evidence>
<dbReference type="Gene3D" id="1.20.120.530">
    <property type="entry name" value="GntR ligand-binding domain-like"/>
    <property type="match status" value="1"/>
</dbReference>
<keyword evidence="1" id="KW-0805">Transcription regulation</keyword>
<dbReference type="PANTHER" id="PTHR43537">
    <property type="entry name" value="TRANSCRIPTIONAL REGULATOR, GNTR FAMILY"/>
    <property type="match status" value="1"/>
</dbReference>
<reference evidence="6" key="1">
    <citation type="submission" date="2015-07" db="EMBL/GenBank/DDBJ databases">
        <authorList>
            <person name="Rodrigo-Torres Lidia"/>
            <person name="Arahal R.David."/>
        </authorList>
    </citation>
    <scope>NUCLEOTIDE SEQUENCE [LARGE SCALE GENOMIC DNA]</scope>
    <source>
        <strain evidence="6">CECT 5096</strain>
    </source>
</reference>
<dbReference type="GO" id="GO:0003677">
    <property type="term" value="F:DNA binding"/>
    <property type="evidence" value="ECO:0007669"/>
    <property type="project" value="UniProtKB-KW"/>
</dbReference>
<dbReference type="PROSITE" id="PS50949">
    <property type="entry name" value="HTH_GNTR"/>
    <property type="match status" value="1"/>
</dbReference>
<evidence type="ECO:0000313" key="5">
    <source>
        <dbReference type="EMBL" id="CTQ71332.1"/>
    </source>
</evidence>
<dbReference type="Pfam" id="PF07729">
    <property type="entry name" value="FCD"/>
    <property type="match status" value="1"/>
</dbReference>
<dbReference type="GeneID" id="97670242"/>
<evidence type="ECO:0000313" key="6">
    <source>
        <dbReference type="Proteomes" id="UP000049983"/>
    </source>
</evidence>
<keyword evidence="3" id="KW-0804">Transcription</keyword>
<dbReference type="Pfam" id="PF00392">
    <property type="entry name" value="GntR"/>
    <property type="match status" value="1"/>
</dbReference>